<evidence type="ECO:0000313" key="4">
    <source>
        <dbReference type="EMBL" id="MBB4039127.1"/>
    </source>
</evidence>
<dbReference type="PANTHER" id="PTHR42646:SF2">
    <property type="entry name" value="5'-3' EXONUCLEASE FAMILY PROTEIN"/>
    <property type="match status" value="1"/>
</dbReference>
<keyword evidence="1" id="KW-0540">Nuclease</keyword>
<evidence type="ECO:0000256" key="2">
    <source>
        <dbReference type="ARBA" id="ARBA00022801"/>
    </source>
</evidence>
<dbReference type="Gene3D" id="3.40.50.1010">
    <property type="entry name" value="5'-nuclease"/>
    <property type="match status" value="1"/>
</dbReference>
<dbReference type="GO" id="GO:0008409">
    <property type="term" value="F:5'-3' exonuclease activity"/>
    <property type="evidence" value="ECO:0007669"/>
    <property type="project" value="InterPro"/>
</dbReference>
<keyword evidence="5" id="KW-1185">Reference proteome</keyword>
<dbReference type="GO" id="GO:0003677">
    <property type="term" value="F:DNA binding"/>
    <property type="evidence" value="ECO:0007669"/>
    <property type="project" value="InterPro"/>
</dbReference>
<dbReference type="SMART" id="SM00475">
    <property type="entry name" value="53EXOc"/>
    <property type="match status" value="1"/>
</dbReference>
<proteinExistence type="predicted"/>
<dbReference type="GO" id="GO:0017108">
    <property type="term" value="F:5'-flap endonuclease activity"/>
    <property type="evidence" value="ECO:0007669"/>
    <property type="project" value="InterPro"/>
</dbReference>
<dbReference type="InterPro" id="IPR029060">
    <property type="entry name" value="PIN-like_dom_sf"/>
</dbReference>
<dbReference type="Proteomes" id="UP000519439">
    <property type="component" value="Unassembled WGS sequence"/>
</dbReference>
<dbReference type="GO" id="GO:0033567">
    <property type="term" value="P:DNA replication, Okazaki fragment processing"/>
    <property type="evidence" value="ECO:0007669"/>
    <property type="project" value="InterPro"/>
</dbReference>
<feature type="domain" description="5'-3' exonuclease" evidence="3">
    <location>
        <begin position="3"/>
        <end position="246"/>
    </location>
</feature>
<dbReference type="AlphaFoldDB" id="A0A7W6ICV8"/>
<dbReference type="GO" id="GO:0003887">
    <property type="term" value="F:DNA-directed DNA polymerase activity"/>
    <property type="evidence" value="ECO:0007669"/>
    <property type="project" value="UniProtKB-EC"/>
</dbReference>
<dbReference type="InterPro" id="IPR020046">
    <property type="entry name" value="5-3_exonucl_a-hlix_arch_N"/>
</dbReference>
<evidence type="ECO:0000313" key="5">
    <source>
        <dbReference type="Proteomes" id="UP000519439"/>
    </source>
</evidence>
<dbReference type="Gene3D" id="1.10.150.20">
    <property type="entry name" value="5' to 3' exonuclease, C-terminal subdomain"/>
    <property type="match status" value="1"/>
</dbReference>
<name>A0A7W6ICV8_9HYPH</name>
<keyword evidence="4" id="KW-0808">Transferase</keyword>
<accession>A0A7W6ICV8</accession>
<keyword evidence="4" id="KW-0548">Nucleotidyltransferase</keyword>
<organism evidence="4 5">
    <name type="scientific">Microvirga flocculans</name>
    <dbReference type="NCBI Taxonomy" id="217168"/>
    <lineage>
        <taxon>Bacteria</taxon>
        <taxon>Pseudomonadati</taxon>
        <taxon>Pseudomonadota</taxon>
        <taxon>Alphaproteobacteria</taxon>
        <taxon>Hyphomicrobiales</taxon>
        <taxon>Methylobacteriaceae</taxon>
        <taxon>Microvirga</taxon>
    </lineage>
</organism>
<protein>
    <submittedName>
        <fullName evidence="4">DNA polymerase-1</fullName>
        <ecNumber evidence="4">2.7.7.7</ecNumber>
    </submittedName>
</protein>
<dbReference type="PANTHER" id="PTHR42646">
    <property type="entry name" value="FLAP ENDONUCLEASE XNI"/>
    <property type="match status" value="1"/>
</dbReference>
<dbReference type="SUPFAM" id="SSF47807">
    <property type="entry name" value="5' to 3' exonuclease, C-terminal subdomain"/>
    <property type="match status" value="1"/>
</dbReference>
<sequence>MTKPTLLIDGDQFLYRGCVAVEHEVKWDEENWVLFSNEEEAYKTVTASFENLKEKFSTDKVRIAFSEGVSFRKNLYPAYKTNRAEVRKPMCYFQVRDRLMADFPSLKVDGLEADDLLGIWATRDDGDYIIVSQDKDLKTIPNTRVYSGSGDEVVETTQESADYFWLYQTLIGDTADGYPGCPGIGPKKAEALLHIDGAVVPPSVAWERIVHAYEKQGLSEDDALVQARLARILRSSDWDATNKEVILWTPTSNS</sequence>
<dbReference type="InterPro" id="IPR038969">
    <property type="entry name" value="FEN"/>
</dbReference>
<dbReference type="EMBL" id="JACIDC010000002">
    <property type="protein sequence ID" value="MBB4039127.1"/>
    <property type="molecule type" value="Genomic_DNA"/>
</dbReference>
<evidence type="ECO:0000259" key="3">
    <source>
        <dbReference type="SMART" id="SM00475"/>
    </source>
</evidence>
<dbReference type="InterPro" id="IPR002421">
    <property type="entry name" value="5-3_exonuclease"/>
</dbReference>
<reference evidence="4 5" key="1">
    <citation type="submission" date="2020-08" db="EMBL/GenBank/DDBJ databases">
        <title>Genomic Encyclopedia of Type Strains, Phase IV (KMG-IV): sequencing the most valuable type-strain genomes for metagenomic binning, comparative biology and taxonomic classification.</title>
        <authorList>
            <person name="Goeker M."/>
        </authorList>
    </citation>
    <scope>NUCLEOTIDE SEQUENCE [LARGE SCALE GENOMIC DNA]</scope>
    <source>
        <strain evidence="4 5">DSM 15743</strain>
    </source>
</reference>
<dbReference type="Pfam" id="PF02739">
    <property type="entry name" value="5_3_exonuc_N"/>
    <property type="match status" value="1"/>
</dbReference>
<dbReference type="InterPro" id="IPR036279">
    <property type="entry name" value="5-3_exonuclease_C_sf"/>
</dbReference>
<keyword evidence="2" id="KW-0378">Hydrolase</keyword>
<dbReference type="SUPFAM" id="SSF88723">
    <property type="entry name" value="PIN domain-like"/>
    <property type="match status" value="1"/>
</dbReference>
<dbReference type="EC" id="2.7.7.7" evidence="4"/>
<evidence type="ECO:0000256" key="1">
    <source>
        <dbReference type="ARBA" id="ARBA00022722"/>
    </source>
</evidence>
<dbReference type="RefSeq" id="WP_051435018.1">
    <property type="nucleotide sequence ID" value="NZ_JACIDC010000002.1"/>
</dbReference>
<comment type="caution">
    <text evidence="4">The sequence shown here is derived from an EMBL/GenBank/DDBJ whole genome shotgun (WGS) entry which is preliminary data.</text>
</comment>
<gene>
    <name evidence="4" type="ORF">GGR34_000762</name>
</gene>